<gene>
    <name evidence="3" type="ORF">GCM10011333_28270</name>
</gene>
<dbReference type="Gene3D" id="3.30.1330.230">
    <property type="match status" value="1"/>
</dbReference>
<dbReference type="Gene3D" id="3.30.160.660">
    <property type="match status" value="1"/>
</dbReference>
<dbReference type="EMBL" id="BMFY01000014">
    <property type="protein sequence ID" value="GGA23585.1"/>
    <property type="molecule type" value="Genomic_DNA"/>
</dbReference>
<comment type="caution">
    <text evidence="3">The sequence shown here is derived from an EMBL/GenBank/DDBJ whole genome shotgun (WGS) entry which is preliminary data.</text>
</comment>
<dbReference type="InterPro" id="IPR003776">
    <property type="entry name" value="YcaO-like_dom"/>
</dbReference>
<dbReference type="NCBIfam" id="TIGR03604">
    <property type="entry name" value="TOMM_cyclo_SagD"/>
    <property type="match status" value="1"/>
</dbReference>
<organism evidence="3 4">
    <name type="scientific">Sediminivirga luteola</name>
    <dbReference type="NCBI Taxonomy" id="1774748"/>
    <lineage>
        <taxon>Bacteria</taxon>
        <taxon>Bacillati</taxon>
        <taxon>Actinomycetota</taxon>
        <taxon>Actinomycetes</taxon>
        <taxon>Micrococcales</taxon>
        <taxon>Brevibacteriaceae</taxon>
        <taxon>Sediminivirga</taxon>
    </lineage>
</organism>
<feature type="region of interest" description="Disordered" evidence="1">
    <location>
        <begin position="89"/>
        <end position="116"/>
    </location>
</feature>
<protein>
    <recommendedName>
        <fullName evidence="2">YcaO domain-containing protein</fullName>
    </recommendedName>
</protein>
<dbReference type="RefSeq" id="WP_188551544.1">
    <property type="nucleotide sequence ID" value="NZ_BMFY01000014.1"/>
</dbReference>
<dbReference type="InterPro" id="IPR027624">
    <property type="entry name" value="TOMM_cyclo_SagD"/>
</dbReference>
<dbReference type="PANTHER" id="PTHR37809">
    <property type="entry name" value="RIBOSOMAL PROTEIN S12 METHYLTHIOTRANSFERASE ACCESSORY FACTOR YCAO"/>
    <property type="match status" value="1"/>
</dbReference>
<dbReference type="Proteomes" id="UP000616114">
    <property type="component" value="Unassembled WGS sequence"/>
</dbReference>
<evidence type="ECO:0000313" key="3">
    <source>
        <dbReference type="EMBL" id="GGA23585.1"/>
    </source>
</evidence>
<dbReference type="Pfam" id="PF02624">
    <property type="entry name" value="YcaO"/>
    <property type="match status" value="1"/>
</dbReference>
<proteinExistence type="predicted"/>
<evidence type="ECO:0000256" key="1">
    <source>
        <dbReference type="SAM" id="MobiDB-lite"/>
    </source>
</evidence>
<reference evidence="3" key="1">
    <citation type="journal article" date="2014" name="Int. J. Syst. Evol. Microbiol.">
        <title>Complete genome sequence of Corynebacterium casei LMG S-19264T (=DSM 44701T), isolated from a smear-ripened cheese.</title>
        <authorList>
            <consortium name="US DOE Joint Genome Institute (JGI-PGF)"/>
            <person name="Walter F."/>
            <person name="Albersmeier A."/>
            <person name="Kalinowski J."/>
            <person name="Ruckert C."/>
        </authorList>
    </citation>
    <scope>NUCLEOTIDE SEQUENCE</scope>
    <source>
        <strain evidence="3">CGMCC 1.12785</strain>
    </source>
</reference>
<accession>A0A8J2U077</accession>
<keyword evidence="4" id="KW-1185">Reference proteome</keyword>
<dbReference type="Gene3D" id="3.30.40.250">
    <property type="match status" value="1"/>
</dbReference>
<dbReference type="PROSITE" id="PS51664">
    <property type="entry name" value="YCAO"/>
    <property type="match status" value="1"/>
</dbReference>
<evidence type="ECO:0000313" key="4">
    <source>
        <dbReference type="Proteomes" id="UP000616114"/>
    </source>
</evidence>
<feature type="domain" description="YcaO" evidence="2">
    <location>
        <begin position="354"/>
        <end position="749"/>
    </location>
</feature>
<evidence type="ECO:0000259" key="2">
    <source>
        <dbReference type="PROSITE" id="PS51664"/>
    </source>
</evidence>
<name>A0A8J2U077_9MICO</name>
<reference evidence="3" key="2">
    <citation type="submission" date="2020-09" db="EMBL/GenBank/DDBJ databases">
        <authorList>
            <person name="Sun Q."/>
            <person name="Zhou Y."/>
        </authorList>
    </citation>
    <scope>NUCLEOTIDE SEQUENCE</scope>
    <source>
        <strain evidence="3">CGMCC 1.12785</strain>
    </source>
</reference>
<dbReference type="PANTHER" id="PTHR37809:SF1">
    <property type="entry name" value="RIBOSOMAL PROTEIN S12 METHYLTHIOTRANSFERASE ACCESSORY FACTOR YCAO"/>
    <property type="match status" value="1"/>
</dbReference>
<sequence>MSPLRPGIPGDGLRAELRTLHRGQSLVSTRMGRHFTVDLDTWTLARILRAWDEPAEREGLPEGWDRASRALHEAVDGDDRAWRTLLRTHADPATEQSRNGTAATRAAASGVPGPQPGARLSEATGFLLAGDPQLAAELGSGLADLGIGTAYHEGSHVHAGYRAFRERLPLLWCAVEPDAALFTDIDRFLGDLRVEWICVEARFHTLVVGPRARAGSWAGYEDFAGREHAAAGDPRLHRALRAPASLGAAPQAARAAVGQVAELIAAGLEPETVHVLVPGEPPRRHPVLPLPGSSIPDRMPHEPGDLVSPLCGLITRTRYISHHPRVPAALTTVQSDVADLRRISPWSNTTTCQGSGFAPPEDITPAAVGEAVERYAANVLDTLPLRFGSHRSLARGPVRVLDPESLVLFSERQYAAPGFPFAPFTRETEVHWVPSTSLSTGEEVLVPASMVYVNWFIGAYAHAPHTNFCAFAGVAAGPDYDFAVMSALEEIVERHITMAWWLNAHPLPLADTAGLLERIGPHEGQEFSVISLPNEFGIPVAAGIVRDRQEQLVHIGFSARATFADAALKAWTEALTLQEGARDLLLEDGAYWRAIRAGTLPGRSYKPWREDRRYLDDFRADMHDVDDLMVQQQVYLDPRAEERMSTLLRPQHTVAAGGFQELPARSLQAYLDRFHARGYEVLVADLTTPDIASTGMRVVRVIVPGTIGNSPAAFPYLGRQRVQQLAVELGWRDSPLPEDELNVFPMPHS</sequence>
<dbReference type="AlphaFoldDB" id="A0A8J2U077"/>